<feature type="repeat" description="ANK" evidence="6">
    <location>
        <begin position="1047"/>
        <end position="1071"/>
    </location>
</feature>
<dbReference type="Gene3D" id="1.25.40.20">
    <property type="entry name" value="Ankyrin repeat-containing domain"/>
    <property type="match status" value="7"/>
</dbReference>
<dbReference type="PRINTS" id="PR01097">
    <property type="entry name" value="TRNSRECEPTRP"/>
</dbReference>
<feature type="transmembrane region" description="Helical" evidence="8">
    <location>
        <begin position="1342"/>
        <end position="1364"/>
    </location>
</feature>
<feature type="repeat" description="ANK" evidence="6">
    <location>
        <begin position="698"/>
        <end position="730"/>
    </location>
</feature>
<dbReference type="SUPFAM" id="SSF48403">
    <property type="entry name" value="Ankyrin repeat"/>
    <property type="match status" value="4"/>
</dbReference>
<feature type="repeat" description="ANK" evidence="6">
    <location>
        <begin position="1081"/>
        <end position="1113"/>
    </location>
</feature>
<dbReference type="Pfam" id="PF12796">
    <property type="entry name" value="Ank_2"/>
    <property type="match status" value="9"/>
</dbReference>
<feature type="repeat" description="ANK" evidence="6">
    <location>
        <begin position="764"/>
        <end position="787"/>
    </location>
</feature>
<feature type="compositionally biased region" description="Gly residues" evidence="7">
    <location>
        <begin position="1712"/>
        <end position="1733"/>
    </location>
</feature>
<gene>
    <name evidence="10" type="primary">LOC115214420</name>
</gene>
<evidence type="ECO:0000256" key="7">
    <source>
        <dbReference type="SAM" id="MobiDB-lite"/>
    </source>
</evidence>
<feature type="repeat" description="ANK" evidence="6">
    <location>
        <begin position="439"/>
        <end position="471"/>
    </location>
</feature>
<feature type="repeat" description="ANK" evidence="6">
    <location>
        <begin position="936"/>
        <end position="956"/>
    </location>
</feature>
<dbReference type="PROSITE" id="PS50088">
    <property type="entry name" value="ANK_REPEAT"/>
    <property type="match status" value="20"/>
</dbReference>
<dbReference type="KEGG" id="osn:115214420"/>
<feature type="repeat" description="ANK" evidence="6">
    <location>
        <begin position="472"/>
        <end position="504"/>
    </location>
</feature>
<dbReference type="PROSITE" id="PS50297">
    <property type="entry name" value="ANK_REP_REGION"/>
    <property type="match status" value="19"/>
</dbReference>
<feature type="transmembrane region" description="Helical" evidence="8">
    <location>
        <begin position="1309"/>
        <end position="1330"/>
    </location>
</feature>
<keyword evidence="8" id="KW-0472">Membrane</keyword>
<dbReference type="Pfam" id="PF00023">
    <property type="entry name" value="Ank"/>
    <property type="match status" value="2"/>
</dbReference>
<feature type="repeat" description="ANK" evidence="6">
    <location>
        <begin position="1012"/>
        <end position="1034"/>
    </location>
</feature>
<protein>
    <submittedName>
        <fullName evidence="10">Serine/threonine-protein phosphatase 6 regulatory ankyrin repeat subunit A-like</fullName>
    </submittedName>
</protein>
<keyword evidence="3 6" id="KW-0040">ANK repeat</keyword>
<keyword evidence="5" id="KW-0407">Ion channel</keyword>
<dbReference type="RefSeq" id="XP_036360299.1">
    <property type="nucleotide sequence ID" value="XM_036504406.1"/>
</dbReference>
<keyword evidence="4" id="KW-0406">Ion transport</keyword>
<dbReference type="GO" id="GO:0005262">
    <property type="term" value="F:calcium channel activity"/>
    <property type="evidence" value="ECO:0007669"/>
    <property type="project" value="InterPro"/>
</dbReference>
<dbReference type="InterPro" id="IPR002153">
    <property type="entry name" value="TRPC_channel"/>
</dbReference>
<dbReference type="GO" id="GO:0016020">
    <property type="term" value="C:membrane"/>
    <property type="evidence" value="ECO:0007669"/>
    <property type="project" value="InterPro"/>
</dbReference>
<keyword evidence="8" id="KW-1133">Transmembrane helix</keyword>
<keyword evidence="9" id="KW-1185">Reference proteome</keyword>
<feature type="compositionally biased region" description="Polar residues" evidence="7">
    <location>
        <begin position="19"/>
        <end position="39"/>
    </location>
</feature>
<feature type="region of interest" description="Disordered" evidence="7">
    <location>
        <begin position="1697"/>
        <end position="1742"/>
    </location>
</feature>
<name>A0A7E6EY15_9MOLL</name>
<dbReference type="Proteomes" id="UP000515154">
    <property type="component" value="Linkage group LG7"/>
</dbReference>
<feature type="repeat" description="ANK" evidence="6">
    <location>
        <begin position="166"/>
        <end position="198"/>
    </location>
</feature>
<feature type="repeat" description="ANK" evidence="6">
    <location>
        <begin position="903"/>
        <end position="935"/>
    </location>
</feature>
<dbReference type="PANTHER" id="PTHR24198">
    <property type="entry name" value="ANKYRIN REPEAT AND PROTEIN KINASE DOMAIN-CONTAINING PROTEIN"/>
    <property type="match status" value="1"/>
</dbReference>
<feature type="compositionally biased region" description="Basic and acidic residues" evidence="7">
    <location>
        <begin position="55"/>
        <end position="94"/>
    </location>
</feature>
<evidence type="ECO:0000313" key="10">
    <source>
        <dbReference type="RefSeq" id="XP_036360299.1"/>
    </source>
</evidence>
<evidence type="ECO:0000256" key="1">
    <source>
        <dbReference type="ARBA" id="ARBA00022448"/>
    </source>
</evidence>
<feature type="compositionally biased region" description="Basic residues" evidence="7">
    <location>
        <begin position="1"/>
        <end position="10"/>
    </location>
</feature>
<proteinExistence type="predicted"/>
<keyword evidence="2" id="KW-0677">Repeat</keyword>
<feature type="repeat" description="ANK" evidence="6">
    <location>
        <begin position="306"/>
        <end position="338"/>
    </location>
</feature>
<dbReference type="InterPro" id="IPR036770">
    <property type="entry name" value="Ankyrin_rpt-contain_sf"/>
</dbReference>
<feature type="repeat" description="ANK" evidence="6">
    <location>
        <begin position="731"/>
        <end position="763"/>
    </location>
</feature>
<feature type="repeat" description="ANK" evidence="6">
    <location>
        <begin position="406"/>
        <end position="438"/>
    </location>
</feature>
<dbReference type="InterPro" id="IPR002110">
    <property type="entry name" value="Ankyrin_rpt"/>
</dbReference>
<evidence type="ECO:0000313" key="9">
    <source>
        <dbReference type="Proteomes" id="UP000515154"/>
    </source>
</evidence>
<feature type="repeat" description="ANK" evidence="6">
    <location>
        <begin position="1114"/>
        <end position="1146"/>
    </location>
</feature>
<evidence type="ECO:0000256" key="5">
    <source>
        <dbReference type="ARBA" id="ARBA00023303"/>
    </source>
</evidence>
<dbReference type="PRINTS" id="PR01415">
    <property type="entry name" value="ANKYRIN"/>
</dbReference>
<feature type="transmembrane region" description="Helical" evidence="8">
    <location>
        <begin position="1553"/>
        <end position="1574"/>
    </location>
</feature>
<feature type="repeat" description="ANK" evidence="6">
    <location>
        <begin position="506"/>
        <end position="539"/>
    </location>
</feature>
<feature type="transmembrane region" description="Helical" evidence="8">
    <location>
        <begin position="1445"/>
        <end position="1463"/>
    </location>
</feature>
<feature type="repeat" description="ANK" evidence="6">
    <location>
        <begin position="573"/>
        <end position="605"/>
    </location>
</feature>
<evidence type="ECO:0000256" key="3">
    <source>
        <dbReference type="ARBA" id="ARBA00023043"/>
    </source>
</evidence>
<evidence type="ECO:0000256" key="2">
    <source>
        <dbReference type="ARBA" id="ARBA00022737"/>
    </source>
</evidence>
<feature type="region of interest" description="Disordered" evidence="7">
    <location>
        <begin position="1"/>
        <end position="129"/>
    </location>
</feature>
<evidence type="ECO:0000256" key="6">
    <source>
        <dbReference type="PROSITE-ProRule" id="PRU00023"/>
    </source>
</evidence>
<feature type="transmembrane region" description="Helical" evidence="8">
    <location>
        <begin position="1484"/>
        <end position="1503"/>
    </location>
</feature>
<accession>A0A7E6EY15</accession>
<feature type="repeat" description="ANK" evidence="6">
    <location>
        <begin position="540"/>
        <end position="572"/>
    </location>
</feature>
<evidence type="ECO:0000256" key="8">
    <source>
        <dbReference type="SAM" id="Phobius"/>
    </source>
</evidence>
<feature type="repeat" description="ANK" evidence="6">
    <location>
        <begin position="798"/>
        <end position="830"/>
    </location>
</feature>
<feature type="transmembrane region" description="Helical" evidence="8">
    <location>
        <begin position="1408"/>
        <end position="1430"/>
    </location>
</feature>
<evidence type="ECO:0000256" key="4">
    <source>
        <dbReference type="ARBA" id="ARBA00023065"/>
    </source>
</evidence>
<feature type="repeat" description="ANK" evidence="6">
    <location>
        <begin position="831"/>
        <end position="863"/>
    </location>
</feature>
<feature type="repeat" description="ANK" evidence="6">
    <location>
        <begin position="199"/>
        <end position="225"/>
    </location>
</feature>
<reference evidence="10" key="1">
    <citation type="submission" date="2025-08" db="UniProtKB">
        <authorList>
            <consortium name="RefSeq"/>
        </authorList>
    </citation>
    <scope>IDENTIFICATION</scope>
</reference>
<feature type="transmembrane region" description="Helical" evidence="8">
    <location>
        <begin position="1376"/>
        <end position="1396"/>
    </location>
</feature>
<keyword evidence="8" id="KW-0812">Transmembrane</keyword>
<organism evidence="9 10">
    <name type="scientific">Octopus sinensis</name>
    <name type="common">East Asian common octopus</name>
    <dbReference type="NCBI Taxonomy" id="2607531"/>
    <lineage>
        <taxon>Eukaryota</taxon>
        <taxon>Metazoa</taxon>
        <taxon>Spiralia</taxon>
        <taxon>Lophotrochozoa</taxon>
        <taxon>Mollusca</taxon>
        <taxon>Cephalopoda</taxon>
        <taxon>Coleoidea</taxon>
        <taxon>Octopodiformes</taxon>
        <taxon>Octopoda</taxon>
        <taxon>Incirrata</taxon>
        <taxon>Octopodidae</taxon>
        <taxon>Octopus</taxon>
    </lineage>
</organism>
<sequence length="1742" mass="191994">MKKITRRPSRRIITTTKSAVSDTSENNPETGKTTPGSEQKASEKKTHEKKSHGPKNTEQKSSDPKTADQKNSDPKHPEPKNSEQQKGAEPKNSEQKVPSQHRKGSEVNGLKDNNNKEPPPAKTPQQWATSETLLSLCQKKDWLGTEMRMKTLERDHKEVNEADKENGFTPLIIAANETKYIIAERLIDLGANINAQAHDGRTALAMAAVSSKDDVVKLLVSKKADALIPGGPKKNIPLHWASSKPNPTIGIITCLLKSVGADTTLNTNQDSHTALMLAVLSDNVAACKELIRVGNKQQLYIKTKTIGDTALHIACRKKNIEILRLLVESGTPVNIQNSNLQTVLHLGAHDGDEVVLKCLQQLRADPNLGDKLDKTPLHIAAERDNTEAMDILIEKFKASIVLRAKNGNTLMHFAANAGHQNTVLFFLKKGVPLNMPNKSGAVALHVAAMNGHVSVVKALLQKGAAVDTETKDGYTALHLAVKHSHPEVVQVLLGFGARVDGKAGKSHEMPLHLAAKAKDGELCAEMLLKSGADPNVRLENGETVFHLAARSGHLELVKTLLEEDCSPTQQSKTGDTPLHLAVRYCHPTLVSEILTNVSNKKSRSEAVFLVNLPQKEGETPMHYATDLIPDKIRSEFDDTDVIKTLLEFGGDISCTTKLTRETPFHYAARSGNSNVLLEITKSKSPSDIRAIVNKQSINGWSPLLVASEKGQLEIVKILLQNNARIDVFDEHGKAALHLAAENGHEEVADLLLEYKAFVNAKSKIGVTPLHLAGQNGYCNLVKLLIEKHNASIDALTLKQKTALHMAAQNGRIDVCSCLLNMNANPSTTDSLGQTPLHLAAKNDHSEVVKLFLKHKQELVSMNSMDINGMTCAHIAAERGSVAVIKELMKFSRATVTTVRNRKTGNTALHLAASGGHKNVLLTILEAGALATDENHHGMTTLHLAAQYGYVHILEALKDSISWEYTSKKTGLTALHIAARYAQVNFVQEMLTRVSATVPSKCPSESNSEDIEYGLTPLHMAAQSGHEGLVRILLNSAGVYFDAYTAINGYSPFHLAAQSGHTSVVSLLLSKSTTQLHCVDKHKRTALHLAAGNGHINMVRLLLGQGADINAVEENGCTALHYASKYGYLNVAKLLVESGASTNVTCHDGKLPICYASASSHTDILHFLMKKDLDTYHLMEDKKFVFDLMVCGKLNHNKCIQDFVLICKAPLEAAVKLCRNFRTIASKEKERSKDLELAADYCEEMATNIMTISSSLYNPEPLLRSVDQNNTQFLDFLIENEQKAVVAHPTVQQHLSHIWMGSLEWSSAQIFLLFLICLLLPPVWLILSLPLNHRYAKTPIIKFMAYLISHLYLLALFTITVVLPIKPISVSPSLIPFWYEWILLAWLSGLLVSEITNPADRAGLGWIRIITLVVCAIGLLVHLLAVVLYIYSREDPRVYLYIRNQFLAFGMLLGFVQLLEFFSFHHLFGPWGVIIHDLIKDLIKFLVILLLFMVGFSFHLVAIYQPVYNIDLSSNISVMDMFEFLFFSLFGLVDRDSFPLLSNSLDWVNKLVDAIFGIYMMVTLIVLINLLIAMMSDTYQRIQSQSDTEWKFGRAKLIRNMNKQSISPPPINLFTKFLAYCWAFYKHKCKLCTVNVQPYLDEPNTDLQNVESHSPDGLVPYEQESWKANKISPEFDRIEDVIDWKTVVQKYLQLKGIKETDDESETSNMNGTGMPGGGGGGGPVGGGGGGGGVSGATYDKTAD</sequence>
<keyword evidence="1" id="KW-0813">Transport</keyword>
<dbReference type="SMART" id="SM00248">
    <property type="entry name" value="ANK"/>
    <property type="match status" value="29"/>
</dbReference>
<dbReference type="PANTHER" id="PTHR24198:SF165">
    <property type="entry name" value="ANKYRIN REPEAT-CONTAINING PROTEIN-RELATED"/>
    <property type="match status" value="1"/>
</dbReference>